<sequence>MWKTLHYQRALISAGLLILVSACSPAPIETAVNDPQEAKNRGTHQFNRDLDSLVVRPTATAYGTIVPGPVRTGVSNFASNLNLPGMVLNDLLQLRIEDAGANTFRFLLNSTFGIAGILDIATDAGLEERSTDFGETLHVWGVEEGVYAELPIVGPSTERHAFGRVVDTILNPLNFVIENPERSAVAATGIAARFGDRYRFSDFIDSVLYESEDSYAQARLLYLQNRRAQLRGGADAEYFDPYEELYGEE</sequence>
<proteinExistence type="inferred from homology"/>
<evidence type="ECO:0000313" key="5">
    <source>
        <dbReference type="Proteomes" id="UP000436822"/>
    </source>
</evidence>
<keyword evidence="5" id="KW-1185">Reference proteome</keyword>
<accession>A0A6N6JF39</accession>
<comment type="caution">
    <text evidence="4">The sequence shown here is derived from an EMBL/GenBank/DDBJ whole genome shotgun (WGS) entry which is preliminary data.</text>
</comment>
<dbReference type="InterPro" id="IPR007428">
    <property type="entry name" value="MlaA"/>
</dbReference>
<gene>
    <name evidence="4" type="primary">vacJ</name>
    <name evidence="4" type="ORF">KIN_18390</name>
</gene>
<dbReference type="GO" id="GO:0120010">
    <property type="term" value="P:intermembrane phospholipid transfer"/>
    <property type="evidence" value="ECO:0007669"/>
    <property type="project" value="TreeGrafter"/>
</dbReference>
<evidence type="ECO:0008006" key="6">
    <source>
        <dbReference type="Google" id="ProtNLM"/>
    </source>
</evidence>
<dbReference type="OrthoDB" id="9785326at2"/>
<evidence type="ECO:0000313" key="4">
    <source>
        <dbReference type="EMBL" id="GFE64765.1"/>
    </source>
</evidence>
<evidence type="ECO:0000256" key="3">
    <source>
        <dbReference type="SAM" id="SignalP"/>
    </source>
</evidence>
<dbReference type="GO" id="GO:0016020">
    <property type="term" value="C:membrane"/>
    <property type="evidence" value="ECO:0007669"/>
    <property type="project" value="InterPro"/>
</dbReference>
<dbReference type="Pfam" id="PF04333">
    <property type="entry name" value="MlaA"/>
    <property type="match status" value="1"/>
</dbReference>
<dbReference type="RefSeq" id="WP_159806203.1">
    <property type="nucleotide sequence ID" value="NZ_BLJE01000002.1"/>
</dbReference>
<dbReference type="PANTHER" id="PTHR30035:SF3">
    <property type="entry name" value="INTERMEMBRANE PHOSPHOLIPID TRANSPORT SYSTEM LIPOPROTEIN MLAA"/>
    <property type="match status" value="1"/>
</dbReference>
<dbReference type="EMBL" id="BLJE01000002">
    <property type="protein sequence ID" value="GFE64765.1"/>
    <property type="molecule type" value="Genomic_DNA"/>
</dbReference>
<keyword evidence="2 3" id="KW-0732">Signal</keyword>
<feature type="chain" id="PRO_5026723511" description="Phospholipid-binding lipoprotein MlaA" evidence="3">
    <location>
        <begin position="27"/>
        <end position="249"/>
    </location>
</feature>
<dbReference type="AlphaFoldDB" id="A0A6N6JF39"/>
<name>A0A6N6JF39_9RHOB</name>
<evidence type="ECO:0000256" key="2">
    <source>
        <dbReference type="ARBA" id="ARBA00022729"/>
    </source>
</evidence>
<protein>
    <recommendedName>
        <fullName evidence="6">Phospholipid-binding lipoprotein MlaA</fullName>
    </recommendedName>
</protein>
<dbReference type="Proteomes" id="UP000436822">
    <property type="component" value="Unassembled WGS sequence"/>
</dbReference>
<dbReference type="PRINTS" id="PR01805">
    <property type="entry name" value="VACJLIPOPROT"/>
</dbReference>
<evidence type="ECO:0000256" key="1">
    <source>
        <dbReference type="ARBA" id="ARBA00010634"/>
    </source>
</evidence>
<dbReference type="PANTHER" id="PTHR30035">
    <property type="entry name" value="LIPOPROTEIN VACJ-RELATED"/>
    <property type="match status" value="1"/>
</dbReference>
<dbReference type="PROSITE" id="PS51257">
    <property type="entry name" value="PROKAR_LIPOPROTEIN"/>
    <property type="match status" value="1"/>
</dbReference>
<feature type="signal peptide" evidence="3">
    <location>
        <begin position="1"/>
        <end position="26"/>
    </location>
</feature>
<organism evidence="4 5">
    <name type="scientific">Litoreibacter roseus</name>
    <dbReference type="NCBI Taxonomy" id="2601869"/>
    <lineage>
        <taxon>Bacteria</taxon>
        <taxon>Pseudomonadati</taxon>
        <taxon>Pseudomonadota</taxon>
        <taxon>Alphaproteobacteria</taxon>
        <taxon>Rhodobacterales</taxon>
        <taxon>Roseobacteraceae</taxon>
        <taxon>Litoreibacter</taxon>
    </lineage>
</organism>
<comment type="similarity">
    <text evidence="1">Belongs to the MlaA family.</text>
</comment>
<reference evidence="4 5" key="1">
    <citation type="submission" date="2019-12" db="EMBL/GenBank/DDBJ databases">
        <title>Litoreibacter badius sp. nov., a novel bacteriochlorophyll a-containing bacterium in the genus Litoreibacter.</title>
        <authorList>
            <person name="Kanamuro M."/>
            <person name="Takabe Y."/>
            <person name="Mori K."/>
            <person name="Takaichi S."/>
            <person name="Hanada S."/>
        </authorList>
    </citation>
    <scope>NUCLEOTIDE SEQUENCE [LARGE SCALE GENOMIC DNA]</scope>
    <source>
        <strain evidence="4 5">K6</strain>
    </source>
</reference>